<gene>
    <name evidence="8" type="ORF">C8D89_103233</name>
</gene>
<evidence type="ECO:0000259" key="7">
    <source>
        <dbReference type="Pfam" id="PF20239"/>
    </source>
</evidence>
<organism evidence="8 9">
    <name type="scientific">Actinomycetospora cinnamomea</name>
    <dbReference type="NCBI Taxonomy" id="663609"/>
    <lineage>
        <taxon>Bacteria</taxon>
        <taxon>Bacillati</taxon>
        <taxon>Actinomycetota</taxon>
        <taxon>Actinomycetes</taxon>
        <taxon>Pseudonocardiales</taxon>
        <taxon>Pseudonocardiaceae</taxon>
        <taxon>Actinomycetospora</taxon>
    </lineage>
</organism>
<comment type="similarity">
    <text evidence="1">Belongs to the sigma-70 factor family. ECF subfamily.</text>
</comment>
<evidence type="ECO:0000313" key="8">
    <source>
        <dbReference type="EMBL" id="PVZ11903.1"/>
    </source>
</evidence>
<dbReference type="Gene3D" id="1.10.1740.10">
    <property type="match status" value="1"/>
</dbReference>
<dbReference type="InterPro" id="IPR013324">
    <property type="entry name" value="RNA_pol_sigma_r3/r4-like"/>
</dbReference>
<comment type="caution">
    <text evidence="8">The sequence shown here is derived from an EMBL/GenBank/DDBJ whole genome shotgun (WGS) entry which is preliminary data.</text>
</comment>
<feature type="domain" description="DUF6596" evidence="7">
    <location>
        <begin position="189"/>
        <end position="289"/>
    </location>
</feature>
<keyword evidence="9" id="KW-1185">Reference proteome</keyword>
<dbReference type="GO" id="GO:0006352">
    <property type="term" value="P:DNA-templated transcription initiation"/>
    <property type="evidence" value="ECO:0007669"/>
    <property type="project" value="InterPro"/>
</dbReference>
<dbReference type="InterPro" id="IPR036388">
    <property type="entry name" value="WH-like_DNA-bd_sf"/>
</dbReference>
<keyword evidence="3" id="KW-0731">Sigma factor</keyword>
<evidence type="ECO:0000259" key="5">
    <source>
        <dbReference type="Pfam" id="PF04542"/>
    </source>
</evidence>
<dbReference type="Proteomes" id="UP000245639">
    <property type="component" value="Unassembled WGS sequence"/>
</dbReference>
<dbReference type="Pfam" id="PF20239">
    <property type="entry name" value="DUF6596"/>
    <property type="match status" value="1"/>
</dbReference>
<evidence type="ECO:0000256" key="1">
    <source>
        <dbReference type="ARBA" id="ARBA00010641"/>
    </source>
</evidence>
<dbReference type="GO" id="GO:0003677">
    <property type="term" value="F:DNA binding"/>
    <property type="evidence" value="ECO:0007669"/>
    <property type="project" value="InterPro"/>
</dbReference>
<reference evidence="8 9" key="1">
    <citation type="submission" date="2018-04" db="EMBL/GenBank/DDBJ databases">
        <title>Genomic Encyclopedia of Type Strains, Phase IV (KMG-IV): sequencing the most valuable type-strain genomes for metagenomic binning, comparative biology and taxonomic classification.</title>
        <authorList>
            <person name="Goeker M."/>
        </authorList>
    </citation>
    <scope>NUCLEOTIDE SEQUENCE [LARGE SCALE GENOMIC DNA]</scope>
    <source>
        <strain evidence="8 9">DSM 45771</strain>
    </source>
</reference>
<keyword evidence="4" id="KW-0804">Transcription</keyword>
<evidence type="ECO:0000256" key="4">
    <source>
        <dbReference type="ARBA" id="ARBA00023163"/>
    </source>
</evidence>
<name>A0A2U1FI90_9PSEU</name>
<feature type="domain" description="RNA polymerase sigma-70 region 2" evidence="5">
    <location>
        <begin position="22"/>
        <end position="80"/>
    </location>
</feature>
<dbReference type="InterPro" id="IPR007627">
    <property type="entry name" value="RNA_pol_sigma70_r2"/>
</dbReference>
<dbReference type="PANTHER" id="PTHR47756:SF1">
    <property type="entry name" value="BLL0085 PROTEIN"/>
    <property type="match status" value="1"/>
</dbReference>
<dbReference type="SUPFAM" id="SSF88946">
    <property type="entry name" value="Sigma2 domain of RNA polymerase sigma factors"/>
    <property type="match status" value="1"/>
</dbReference>
<dbReference type="InterPro" id="IPR013249">
    <property type="entry name" value="RNA_pol_sigma70_r4_t2"/>
</dbReference>
<protein>
    <submittedName>
        <fullName evidence="8">RNA polymerase ECF family sigma subunit</fullName>
    </submittedName>
</protein>
<dbReference type="AlphaFoldDB" id="A0A2U1FI90"/>
<dbReference type="InterPro" id="IPR046531">
    <property type="entry name" value="DUF6596"/>
</dbReference>
<dbReference type="Gene3D" id="1.10.10.10">
    <property type="entry name" value="Winged helix-like DNA-binding domain superfamily/Winged helix DNA-binding domain"/>
    <property type="match status" value="1"/>
</dbReference>
<evidence type="ECO:0000313" key="9">
    <source>
        <dbReference type="Proteomes" id="UP000245639"/>
    </source>
</evidence>
<evidence type="ECO:0000256" key="2">
    <source>
        <dbReference type="ARBA" id="ARBA00023015"/>
    </source>
</evidence>
<dbReference type="PANTHER" id="PTHR47756">
    <property type="entry name" value="BLL6612 PROTEIN-RELATED"/>
    <property type="match status" value="1"/>
</dbReference>
<accession>A0A2U1FI90</accession>
<dbReference type="SUPFAM" id="SSF88659">
    <property type="entry name" value="Sigma3 and sigma4 domains of RNA polymerase sigma factors"/>
    <property type="match status" value="1"/>
</dbReference>
<sequence>MTTTADPYAVLETVWRMESARIVAGVARVVRDVGHAEELAHDALVAAMEQWPREGVPDNPGAWLAATARRRAIDTIRREQTLARKTELMESSEAGVAPAADALVGDGAAAVGDDLLALLFATCHPAVARESRVALTLRLFGGLTTDEIAHAFLVPSPTVGQRISRAKKRLAGVGPEALAVPTGDELAARLGAVLEVVYLIFNEGYAATTGVDWTRPALCVEAMRLGRVLAALRPDEPEVHGLVALMELQGSRLRARVGPSGEPVLLGDQDRSRWDRVLLQRGLAALERAESGPGPRGRYTLQAAIAACHARARSTDATDWTAIAALYAELAARAPSPVVELNRAVAVSRAEGPEAGLAVLAPLDAEPALARYHLLPAVRADMLSALGRVEEAVAEIDRALGLVRTVAERELLERRRFALRARAR</sequence>
<evidence type="ECO:0000259" key="6">
    <source>
        <dbReference type="Pfam" id="PF08281"/>
    </source>
</evidence>
<feature type="domain" description="RNA polymerase sigma factor 70 region 4 type 2" evidence="6">
    <location>
        <begin position="123"/>
        <end position="170"/>
    </location>
</feature>
<dbReference type="GO" id="GO:0016987">
    <property type="term" value="F:sigma factor activity"/>
    <property type="evidence" value="ECO:0007669"/>
    <property type="project" value="UniProtKB-KW"/>
</dbReference>
<evidence type="ECO:0000256" key="3">
    <source>
        <dbReference type="ARBA" id="ARBA00023082"/>
    </source>
</evidence>
<dbReference type="EMBL" id="QEKW01000003">
    <property type="protein sequence ID" value="PVZ11903.1"/>
    <property type="molecule type" value="Genomic_DNA"/>
</dbReference>
<dbReference type="Pfam" id="PF08281">
    <property type="entry name" value="Sigma70_r4_2"/>
    <property type="match status" value="1"/>
</dbReference>
<dbReference type="Pfam" id="PF04542">
    <property type="entry name" value="Sigma70_r2"/>
    <property type="match status" value="1"/>
</dbReference>
<proteinExistence type="inferred from homology"/>
<dbReference type="InterPro" id="IPR013325">
    <property type="entry name" value="RNA_pol_sigma_r2"/>
</dbReference>
<keyword evidence="2" id="KW-0805">Transcription regulation</keyword>